<dbReference type="Proteomes" id="UP000176998">
    <property type="component" value="Unassembled WGS sequence"/>
</dbReference>
<evidence type="ECO:0000313" key="2">
    <source>
        <dbReference type="Proteomes" id="UP000176998"/>
    </source>
</evidence>
<dbReference type="AlphaFoldDB" id="A0A1G4B7U7"/>
<dbReference type="EMBL" id="MJBS01000056">
    <property type="protein sequence ID" value="OHE97530.1"/>
    <property type="molecule type" value="Genomic_DNA"/>
</dbReference>
<sequence length="183" mass="19927">LHCFPSGVGPQSVLPNPHPLCHLPSIRPEDARGRQRAIRSHKMTRRIITASQAHMPGAVQMKQGFRAVHTARRGGERNFRWLLQIAGNRDLDLGLGRANASPHAQTSPKQLAHLLSSFAFVVGEMHGTEGQCRAFPPRRECLVHDAVASRETPDDVVTASPSLIGYAPFGEAHEPGNTGSVDR</sequence>
<organism evidence="1 2">
    <name type="scientific">Colletotrichum orchidophilum</name>
    <dbReference type="NCBI Taxonomy" id="1209926"/>
    <lineage>
        <taxon>Eukaryota</taxon>
        <taxon>Fungi</taxon>
        <taxon>Dikarya</taxon>
        <taxon>Ascomycota</taxon>
        <taxon>Pezizomycotina</taxon>
        <taxon>Sordariomycetes</taxon>
        <taxon>Hypocreomycetidae</taxon>
        <taxon>Glomerellales</taxon>
        <taxon>Glomerellaceae</taxon>
        <taxon>Colletotrichum</taxon>
    </lineage>
</organism>
<accession>A0A1G4B7U7</accession>
<protein>
    <submittedName>
        <fullName evidence="1">Uncharacterized protein</fullName>
    </submittedName>
</protein>
<dbReference type="RefSeq" id="XP_022474683.1">
    <property type="nucleotide sequence ID" value="XM_022618783.1"/>
</dbReference>
<reference evidence="1 2" key="1">
    <citation type="submission" date="2016-09" db="EMBL/GenBank/DDBJ databases">
        <authorList>
            <person name="Capua I."/>
            <person name="De Benedictis P."/>
            <person name="Joannis T."/>
            <person name="Lombin L.H."/>
            <person name="Cattoli G."/>
        </authorList>
    </citation>
    <scope>NUCLEOTIDE SEQUENCE [LARGE SCALE GENOMIC DNA]</scope>
    <source>
        <strain evidence="1 2">IMI 309357</strain>
    </source>
</reference>
<evidence type="ECO:0000313" key="1">
    <source>
        <dbReference type="EMBL" id="OHE97530.1"/>
    </source>
</evidence>
<proteinExistence type="predicted"/>
<gene>
    <name evidence="1" type="ORF">CORC01_07145</name>
</gene>
<name>A0A1G4B7U7_9PEZI</name>
<keyword evidence="2" id="KW-1185">Reference proteome</keyword>
<feature type="non-terminal residue" evidence="1">
    <location>
        <position position="1"/>
    </location>
</feature>
<dbReference type="GeneID" id="34560293"/>
<comment type="caution">
    <text evidence="1">The sequence shown here is derived from an EMBL/GenBank/DDBJ whole genome shotgun (WGS) entry which is preliminary data.</text>
</comment>